<dbReference type="InterPro" id="IPR023100">
    <property type="entry name" value="D-aminoacylase_insert_dom_sf"/>
</dbReference>
<dbReference type="Gene3D" id="3.20.20.140">
    <property type="entry name" value="Metal-dependent hydrolases"/>
    <property type="match status" value="1"/>
</dbReference>
<dbReference type="Pfam" id="PF07969">
    <property type="entry name" value="Amidohydro_3"/>
    <property type="match status" value="1"/>
</dbReference>
<evidence type="ECO:0000313" key="4">
    <source>
        <dbReference type="Proteomes" id="UP001257914"/>
    </source>
</evidence>
<feature type="domain" description="Amidohydrolase 3" evidence="2">
    <location>
        <begin position="373"/>
        <end position="480"/>
    </location>
</feature>
<dbReference type="Gene3D" id="3.30.1490.130">
    <property type="entry name" value="D-aminoacylase. Domain 3"/>
    <property type="match status" value="1"/>
</dbReference>
<feature type="signal peptide" evidence="1">
    <location>
        <begin position="1"/>
        <end position="20"/>
    </location>
</feature>
<sequence>MKKLTYLLISSLLFSAFIHAEVSGYIINNVQLVDGSGAEPRLASVIITNDKIQHIAWGKSKLPNPNNYKSIDGKNRVLTPGFIDLHAHGNPLTHGQFANFIAMGVTSISLGQDGFSRYIEDFEGWRGQVADSGVGVNLIPFIGHGSLRVIAGIGQNPEPKAAQLNNMLDVLDKFLPHTFGMSTGLEYNPALFAKTDELLALAKKVGEHNRVIMSHMRNEDDDQLFKSIDELVQQSEFARVHISHLKSVYGKGAFRAQEIIKYINQYKMTADLYPYNASYTGIALLFPKWAKTQEQVNKLNRTQKQALLEHLKNRVLSRNGPEATLLGSGKFAGLTLKQVADKLNKPFESVLLEDIGPHGASAAYFIMDNELQQHLIRAPWLSFSSDGSPTMFHPRGYGSFAKVIDEYVNKLGLLSLPQAINKMTGQAAEILRLNKRGLIKEGHYADLLLFDPKQVKAMASYENPHQLSQGFEYVWVNGQLIKQGSDIKGLAGKVLSPKSN</sequence>
<organism evidence="3 4">
    <name type="scientific">Psychrosphaera aquimarina</name>
    <dbReference type="NCBI Taxonomy" id="2044854"/>
    <lineage>
        <taxon>Bacteria</taxon>
        <taxon>Pseudomonadati</taxon>
        <taxon>Pseudomonadota</taxon>
        <taxon>Gammaproteobacteria</taxon>
        <taxon>Alteromonadales</taxon>
        <taxon>Pseudoalteromonadaceae</taxon>
        <taxon>Psychrosphaera</taxon>
    </lineage>
</organism>
<comment type="caution">
    <text evidence="3">The sequence shown here is derived from an EMBL/GenBank/DDBJ whole genome shotgun (WGS) entry which is preliminary data.</text>
</comment>
<evidence type="ECO:0000313" key="3">
    <source>
        <dbReference type="EMBL" id="MDU0113500.1"/>
    </source>
</evidence>
<dbReference type="Proteomes" id="UP001257914">
    <property type="component" value="Unassembled WGS sequence"/>
</dbReference>
<accession>A0ABU3R1E9</accession>
<dbReference type="InterPro" id="IPR051781">
    <property type="entry name" value="Metallo-dep_Hydrolase"/>
</dbReference>
<name>A0ABU3R1E9_9GAMM</name>
<proteinExistence type="predicted"/>
<dbReference type="InterPro" id="IPR011059">
    <property type="entry name" value="Metal-dep_hydrolase_composite"/>
</dbReference>
<dbReference type="PANTHER" id="PTHR43135:SF3">
    <property type="entry name" value="ALPHA-D-RIBOSE 1-METHYLPHOSPHONATE 5-TRIPHOSPHATE DIPHOSPHATASE"/>
    <property type="match status" value="1"/>
</dbReference>
<dbReference type="SUPFAM" id="SSF51556">
    <property type="entry name" value="Metallo-dependent hydrolases"/>
    <property type="match status" value="1"/>
</dbReference>
<keyword evidence="1" id="KW-0732">Signal</keyword>
<dbReference type="EMBL" id="JAWCUA010000007">
    <property type="protein sequence ID" value="MDU0113500.1"/>
    <property type="molecule type" value="Genomic_DNA"/>
</dbReference>
<protein>
    <submittedName>
        <fullName evidence="3">Amidohydrolase family protein</fullName>
    </submittedName>
</protein>
<gene>
    <name evidence="3" type="ORF">RT723_10925</name>
</gene>
<evidence type="ECO:0000259" key="2">
    <source>
        <dbReference type="Pfam" id="PF07969"/>
    </source>
</evidence>
<evidence type="ECO:0000256" key="1">
    <source>
        <dbReference type="SAM" id="SignalP"/>
    </source>
</evidence>
<dbReference type="InterPro" id="IPR032466">
    <property type="entry name" value="Metal_Hydrolase"/>
</dbReference>
<reference evidence="3 4" key="1">
    <citation type="submission" date="2023-10" db="EMBL/GenBank/DDBJ databases">
        <title>Psychrosphaera aquimaarina strain SW33 isolated from seawater.</title>
        <authorList>
            <person name="Bayburt H."/>
            <person name="Kim J.M."/>
            <person name="Choi B.J."/>
            <person name="Jeon C.O."/>
        </authorList>
    </citation>
    <scope>NUCLEOTIDE SEQUENCE [LARGE SCALE GENOMIC DNA]</scope>
    <source>
        <strain evidence="3 4">KCTC 52743</strain>
    </source>
</reference>
<dbReference type="RefSeq" id="WP_315947114.1">
    <property type="nucleotide sequence ID" value="NZ_JAWCUA010000007.1"/>
</dbReference>
<dbReference type="SUPFAM" id="SSF51338">
    <property type="entry name" value="Composite domain of metallo-dependent hydrolases"/>
    <property type="match status" value="1"/>
</dbReference>
<feature type="chain" id="PRO_5046865529" evidence="1">
    <location>
        <begin position="21"/>
        <end position="500"/>
    </location>
</feature>
<keyword evidence="4" id="KW-1185">Reference proteome</keyword>
<dbReference type="InterPro" id="IPR013108">
    <property type="entry name" value="Amidohydro_3"/>
</dbReference>
<dbReference type="Gene3D" id="2.30.40.10">
    <property type="entry name" value="Urease, subunit C, domain 1"/>
    <property type="match status" value="1"/>
</dbReference>
<dbReference type="PANTHER" id="PTHR43135">
    <property type="entry name" value="ALPHA-D-RIBOSE 1-METHYLPHOSPHONATE 5-TRIPHOSPHATE DIPHOSPHATASE"/>
    <property type="match status" value="1"/>
</dbReference>